<dbReference type="Proteomes" id="UP000095546">
    <property type="component" value="Unassembled WGS sequence"/>
</dbReference>
<dbReference type="Pfam" id="PF11756">
    <property type="entry name" value="YgbA_NO"/>
    <property type="match status" value="1"/>
</dbReference>
<proteinExistence type="predicted"/>
<dbReference type="STRING" id="187979.ERS852385_01650"/>
<organism evidence="1 2">
    <name type="scientific">Mitsuokella jalaludinii</name>
    <dbReference type="NCBI Taxonomy" id="187979"/>
    <lineage>
        <taxon>Bacteria</taxon>
        <taxon>Bacillati</taxon>
        <taxon>Bacillota</taxon>
        <taxon>Negativicutes</taxon>
        <taxon>Selenomonadales</taxon>
        <taxon>Selenomonadaceae</taxon>
        <taxon>Mitsuokella</taxon>
    </lineage>
</organism>
<reference evidence="1 2" key="1">
    <citation type="submission" date="2015-09" db="EMBL/GenBank/DDBJ databases">
        <authorList>
            <consortium name="Pathogen Informatics"/>
        </authorList>
    </citation>
    <scope>NUCLEOTIDE SEQUENCE [LARGE SCALE GENOMIC DNA]</scope>
    <source>
        <strain evidence="1 2">2789STDY5608828</strain>
    </source>
</reference>
<dbReference type="AlphaFoldDB" id="A0A174ANT9"/>
<evidence type="ECO:0000313" key="1">
    <source>
        <dbReference type="EMBL" id="CUN90421.1"/>
    </source>
</evidence>
<protein>
    <submittedName>
        <fullName evidence="1">Nitrous oxide-stimulated promoter</fullName>
    </submittedName>
</protein>
<gene>
    <name evidence="1" type="ORF">ERS852385_01650</name>
</gene>
<dbReference type="eggNOG" id="ENOG5032ZJK">
    <property type="taxonomic scope" value="Bacteria"/>
</dbReference>
<dbReference type="NCBIfam" id="NF007714">
    <property type="entry name" value="PRK10410.1-2"/>
    <property type="match status" value="1"/>
</dbReference>
<name>A0A174ANT9_9FIRM</name>
<dbReference type="InterPro" id="IPR020483">
    <property type="entry name" value="Uncharacterised_YgbA"/>
</dbReference>
<dbReference type="EMBL" id="CYYU01000012">
    <property type="protein sequence ID" value="CUN90421.1"/>
    <property type="molecule type" value="Genomic_DNA"/>
</dbReference>
<dbReference type="RefSeq" id="WP_036374504.1">
    <property type="nucleotide sequence ID" value="NZ_CABIWZ010000012.1"/>
</dbReference>
<evidence type="ECO:0000313" key="2">
    <source>
        <dbReference type="Proteomes" id="UP000095546"/>
    </source>
</evidence>
<keyword evidence="2" id="KW-1185">Reference proteome</keyword>
<dbReference type="OrthoDB" id="164329at2"/>
<accession>A0A174ANT9</accession>
<sequence length="125" mass="14591">MDVEKKRQQEQETVAEIIAIYCRAHHGRREGLCPQCESLARYAEARIAACPRMAVKSFCSVCPVHCYAPARRQEIQAVMRYGGPRMLLHHPLMTLRHMMLGWQTRLGRVAFFRHWRQSNRSVKAK</sequence>